<sequence>MKQKMVGPPSAAQHQLWYGNGEGRILLQQAALLDGFAVAVGAIRLRGELEAR</sequence>
<reference evidence="1" key="1">
    <citation type="submission" date="2010-03" db="EMBL/GenBank/DDBJ databases">
        <title>Annotation of Blastomyces dermatitidis strain ATCC 18188.</title>
        <authorList>
            <consortium name="The Broad Institute Genome Sequencing Platform"/>
            <consortium name="Broad Institute Genome Sequencing Center for Infectious Disease."/>
            <person name="Cuomo C."/>
            <person name="Klein B."/>
            <person name="Sullivan T."/>
            <person name="Heitman J."/>
            <person name="Young S."/>
            <person name="Zeng Q."/>
            <person name="Gargeya S."/>
            <person name="Alvarado L."/>
            <person name="Berlin A.M."/>
            <person name="Chapman S.B."/>
            <person name="Chen Z."/>
            <person name="Freedman E."/>
            <person name="Gellesch M."/>
            <person name="Goldberg J."/>
            <person name="Griggs A."/>
            <person name="Gujja S."/>
            <person name="Heilman E."/>
            <person name="Heiman D."/>
            <person name="Howarth C."/>
            <person name="Mehta T."/>
            <person name="Neiman D."/>
            <person name="Pearson M."/>
            <person name="Roberts A."/>
            <person name="Saif S."/>
            <person name="Shea T."/>
            <person name="Shenoy N."/>
            <person name="Sisk P."/>
            <person name="Stolte C."/>
            <person name="Sykes S."/>
            <person name="White J."/>
            <person name="Yandava C."/>
            <person name="Haas B."/>
            <person name="Nusbaum C."/>
            <person name="Birren B."/>
        </authorList>
    </citation>
    <scope>NUCLEOTIDE SEQUENCE</scope>
    <source>
        <strain evidence="1">ATCC 18188</strain>
    </source>
</reference>
<dbReference type="EMBL" id="GG749416">
    <property type="protein sequence ID" value="KMW67120.1"/>
    <property type="molecule type" value="Genomic_DNA"/>
</dbReference>
<organism evidence="1">
    <name type="scientific">Ajellomyces dermatitidis (strain ATCC 18188 / CBS 674.68)</name>
    <name type="common">Blastomyces dermatitidis</name>
    <dbReference type="NCBI Taxonomy" id="653446"/>
    <lineage>
        <taxon>Eukaryota</taxon>
        <taxon>Fungi</taxon>
        <taxon>Dikarya</taxon>
        <taxon>Ascomycota</taxon>
        <taxon>Pezizomycotina</taxon>
        <taxon>Eurotiomycetes</taxon>
        <taxon>Eurotiomycetidae</taxon>
        <taxon>Onygenales</taxon>
        <taxon>Ajellomycetaceae</taxon>
        <taxon>Blastomyces</taxon>
    </lineage>
</organism>
<protein>
    <submittedName>
        <fullName evidence="1">Uncharacterized protein</fullName>
    </submittedName>
</protein>
<dbReference type="AlphaFoldDB" id="A0A0J9EPI4"/>
<evidence type="ECO:0000313" key="1">
    <source>
        <dbReference type="EMBL" id="KMW67120.1"/>
    </source>
</evidence>
<gene>
    <name evidence="1" type="ORF">BDDG_11923</name>
</gene>
<accession>A0A0J9EPI4</accession>
<dbReference type="Proteomes" id="UP000007802">
    <property type="component" value="Unassembled WGS sequence"/>
</dbReference>
<name>A0A0J9EPI4_AJEDA</name>
<proteinExistence type="predicted"/>